<dbReference type="InterPro" id="IPR049712">
    <property type="entry name" value="Poly_export"/>
</dbReference>
<dbReference type="Gene3D" id="3.30.1950.10">
    <property type="entry name" value="wza like domain"/>
    <property type="match status" value="1"/>
</dbReference>
<gene>
    <name evidence="6" type="ORF">LG35_04325</name>
</gene>
<keyword evidence="1 3" id="KW-0732">Signal</keyword>
<protein>
    <recommendedName>
        <fullName evidence="8">Sugar transporter</fullName>
    </recommendedName>
</protein>
<evidence type="ECO:0008006" key="8">
    <source>
        <dbReference type="Google" id="ProtNLM"/>
    </source>
</evidence>
<evidence type="ECO:0000259" key="4">
    <source>
        <dbReference type="Pfam" id="PF02563"/>
    </source>
</evidence>
<dbReference type="Proteomes" id="UP000030889">
    <property type="component" value="Unassembled WGS sequence"/>
</dbReference>
<evidence type="ECO:0000256" key="2">
    <source>
        <dbReference type="SAM" id="Phobius"/>
    </source>
</evidence>
<dbReference type="EMBL" id="JRGF01000004">
    <property type="protein sequence ID" value="KHE42458.1"/>
    <property type="molecule type" value="Genomic_DNA"/>
</dbReference>
<proteinExistence type="predicted"/>
<dbReference type="Pfam" id="PF10531">
    <property type="entry name" value="SLBB"/>
    <property type="match status" value="1"/>
</dbReference>
<keyword evidence="7" id="KW-1185">Reference proteome</keyword>
<evidence type="ECO:0000256" key="1">
    <source>
        <dbReference type="ARBA" id="ARBA00022729"/>
    </source>
</evidence>
<feature type="domain" description="Soluble ligand binding" evidence="5">
    <location>
        <begin position="143"/>
        <end position="191"/>
    </location>
</feature>
<evidence type="ECO:0000259" key="5">
    <source>
        <dbReference type="Pfam" id="PF10531"/>
    </source>
</evidence>
<evidence type="ECO:0000256" key="3">
    <source>
        <dbReference type="SAM" id="SignalP"/>
    </source>
</evidence>
<feature type="domain" description="Polysaccharide export protein N-terminal" evidence="4">
    <location>
        <begin position="40"/>
        <end position="137"/>
    </location>
</feature>
<organism evidence="6 7">
    <name type="scientific">Alistipes inops</name>
    <dbReference type="NCBI Taxonomy" id="1501391"/>
    <lineage>
        <taxon>Bacteria</taxon>
        <taxon>Pseudomonadati</taxon>
        <taxon>Bacteroidota</taxon>
        <taxon>Bacteroidia</taxon>
        <taxon>Bacteroidales</taxon>
        <taxon>Rikenellaceae</taxon>
        <taxon>Alistipes</taxon>
    </lineage>
</organism>
<dbReference type="PROSITE" id="PS51257">
    <property type="entry name" value="PROKAR_LIPOPROTEIN"/>
    <property type="match status" value="1"/>
</dbReference>
<evidence type="ECO:0000313" key="7">
    <source>
        <dbReference type="Proteomes" id="UP000030889"/>
    </source>
</evidence>
<keyword evidence="2" id="KW-1133">Transmembrane helix</keyword>
<dbReference type="Gene3D" id="3.10.560.10">
    <property type="entry name" value="Outer membrane lipoprotein wza domain like"/>
    <property type="match status" value="1"/>
</dbReference>
<keyword evidence="2" id="KW-0472">Membrane</keyword>
<dbReference type="InterPro" id="IPR019554">
    <property type="entry name" value="Soluble_ligand-bd"/>
</dbReference>
<dbReference type="RefSeq" id="WP_035472560.1">
    <property type="nucleotide sequence ID" value="NZ_JRGF01000004.1"/>
</dbReference>
<keyword evidence="2" id="KW-0812">Transmembrane</keyword>
<evidence type="ECO:0000313" key="6">
    <source>
        <dbReference type="EMBL" id="KHE42458.1"/>
    </source>
</evidence>
<sequence>MLKRLLSLCTVAAVMLSCGSAKNIAYLQDAAAGEMEELNPYTNIIKPGDLLSIIVSSSKPELAVPFNLYSVKAQMSAVTPQAQSRQELESYTVNPEGNIDFPTLGTLHIAGMTRNEVADMIKGMLTQYMPDPIVTINFLNFNITVIGEVEKPGNFRITGDRVSILEALGMAGDMTEFGDRENVVVIRETDGVREIGRLNIKSKKIFESPYYYLQQNDVVYVDPINARARETSAFQMNFPTIVSLGSLASSIAMLIFYITSVSGR</sequence>
<dbReference type="PANTHER" id="PTHR33619:SF3">
    <property type="entry name" value="POLYSACCHARIDE EXPORT PROTEIN GFCE-RELATED"/>
    <property type="match status" value="1"/>
</dbReference>
<feature type="transmembrane region" description="Helical" evidence="2">
    <location>
        <begin position="238"/>
        <end position="258"/>
    </location>
</feature>
<feature type="chain" id="PRO_5046146264" description="Sugar transporter" evidence="3">
    <location>
        <begin position="24"/>
        <end position="264"/>
    </location>
</feature>
<dbReference type="Pfam" id="PF02563">
    <property type="entry name" value="Poly_export"/>
    <property type="match status" value="1"/>
</dbReference>
<name>A0ABR4YJM4_9BACT</name>
<reference evidence="6 7" key="1">
    <citation type="submission" date="2014-09" db="EMBL/GenBank/DDBJ databases">
        <title>Alistipes sp. 627, sp. nov., a novel member of the family Rikenellaceae isolated from human faeces.</title>
        <authorList>
            <person name="Shkoporov A.N."/>
            <person name="Chaplin A.V."/>
            <person name="Motuzova O.V."/>
            <person name="Kafarskaia L.I."/>
            <person name="Khokhlova E.V."/>
            <person name="Efimov B.A."/>
        </authorList>
    </citation>
    <scope>NUCLEOTIDE SEQUENCE [LARGE SCALE GENOMIC DNA]</scope>
    <source>
        <strain evidence="6 7">627</strain>
    </source>
</reference>
<dbReference type="InterPro" id="IPR003715">
    <property type="entry name" value="Poly_export_N"/>
</dbReference>
<feature type="signal peptide" evidence="3">
    <location>
        <begin position="1"/>
        <end position="23"/>
    </location>
</feature>
<comment type="caution">
    <text evidence="6">The sequence shown here is derived from an EMBL/GenBank/DDBJ whole genome shotgun (WGS) entry which is preliminary data.</text>
</comment>
<dbReference type="PANTHER" id="PTHR33619">
    <property type="entry name" value="POLYSACCHARIDE EXPORT PROTEIN GFCE-RELATED"/>
    <property type="match status" value="1"/>
</dbReference>
<accession>A0ABR4YJM4</accession>